<keyword evidence="2" id="KW-1133">Transmembrane helix</keyword>
<evidence type="ECO:0000313" key="4">
    <source>
        <dbReference type="Proteomes" id="UP001244011"/>
    </source>
</evidence>
<dbReference type="RefSeq" id="XP_060286857.1">
    <property type="nucleotide sequence ID" value="XM_060427082.1"/>
</dbReference>
<organism evidence="3 4">
    <name type="scientific">Phialemonium atrogriseum</name>
    <dbReference type="NCBI Taxonomy" id="1093897"/>
    <lineage>
        <taxon>Eukaryota</taxon>
        <taxon>Fungi</taxon>
        <taxon>Dikarya</taxon>
        <taxon>Ascomycota</taxon>
        <taxon>Pezizomycotina</taxon>
        <taxon>Sordariomycetes</taxon>
        <taxon>Sordariomycetidae</taxon>
        <taxon>Cephalothecales</taxon>
        <taxon>Cephalothecaceae</taxon>
        <taxon>Phialemonium</taxon>
    </lineage>
</organism>
<feature type="region of interest" description="Disordered" evidence="1">
    <location>
        <begin position="52"/>
        <end position="74"/>
    </location>
</feature>
<evidence type="ECO:0000256" key="1">
    <source>
        <dbReference type="SAM" id="MobiDB-lite"/>
    </source>
</evidence>
<name>A0AAJ0C8K5_9PEZI</name>
<accession>A0AAJ0C8K5</accession>
<evidence type="ECO:0000256" key="2">
    <source>
        <dbReference type="SAM" id="Phobius"/>
    </source>
</evidence>
<dbReference type="AlphaFoldDB" id="A0AAJ0C8K5"/>
<dbReference type="EMBL" id="MU839000">
    <property type="protein sequence ID" value="KAK1770644.1"/>
    <property type="molecule type" value="Genomic_DNA"/>
</dbReference>
<keyword evidence="2" id="KW-0472">Membrane</keyword>
<comment type="caution">
    <text evidence="3">The sequence shown here is derived from an EMBL/GenBank/DDBJ whole genome shotgun (WGS) entry which is preliminary data.</text>
</comment>
<sequence>MFAPWEMTKLRALFSWNYTCLTLGLGLGHWLWKVPKHCPTRTNETYQRGKFAEPETHESGQGAHQEQRVRQTHAGTCDPADALQLMSLLHGTF</sequence>
<keyword evidence="2" id="KW-0812">Transmembrane</keyword>
<feature type="transmembrane region" description="Helical" evidence="2">
    <location>
        <begin position="12"/>
        <end position="32"/>
    </location>
</feature>
<protein>
    <submittedName>
        <fullName evidence="3">Uncharacterized protein</fullName>
    </submittedName>
</protein>
<evidence type="ECO:0000313" key="3">
    <source>
        <dbReference type="EMBL" id="KAK1770644.1"/>
    </source>
</evidence>
<gene>
    <name evidence="3" type="ORF">QBC33DRAFT_528791</name>
</gene>
<proteinExistence type="predicted"/>
<dbReference type="GeneID" id="85310269"/>
<dbReference type="Proteomes" id="UP001244011">
    <property type="component" value="Unassembled WGS sequence"/>
</dbReference>
<keyword evidence="4" id="KW-1185">Reference proteome</keyword>
<reference evidence="3" key="1">
    <citation type="submission" date="2023-06" db="EMBL/GenBank/DDBJ databases">
        <title>Genome-scale phylogeny and comparative genomics of the fungal order Sordariales.</title>
        <authorList>
            <consortium name="Lawrence Berkeley National Laboratory"/>
            <person name="Hensen N."/>
            <person name="Bonometti L."/>
            <person name="Westerberg I."/>
            <person name="Brannstrom I.O."/>
            <person name="Guillou S."/>
            <person name="Cros-Aarteil S."/>
            <person name="Calhoun S."/>
            <person name="Haridas S."/>
            <person name="Kuo A."/>
            <person name="Mondo S."/>
            <person name="Pangilinan J."/>
            <person name="Riley R."/>
            <person name="Labutti K."/>
            <person name="Andreopoulos B."/>
            <person name="Lipzen A."/>
            <person name="Chen C."/>
            <person name="Yanf M."/>
            <person name="Daum C."/>
            <person name="Ng V."/>
            <person name="Clum A."/>
            <person name="Steindorff A."/>
            <person name="Ohm R."/>
            <person name="Martin F."/>
            <person name="Silar P."/>
            <person name="Natvig D."/>
            <person name="Lalanne C."/>
            <person name="Gautier V."/>
            <person name="Ament-Velasquez S.L."/>
            <person name="Kruys A."/>
            <person name="Hutchinson M.I."/>
            <person name="Powell A.J."/>
            <person name="Barry K."/>
            <person name="Miller A.N."/>
            <person name="Grigoriev I.V."/>
            <person name="Debuchy R."/>
            <person name="Gladieux P."/>
            <person name="Thoren M.H."/>
            <person name="Johannesson H."/>
        </authorList>
    </citation>
    <scope>NUCLEOTIDE SEQUENCE</scope>
    <source>
        <strain evidence="3">8032-3</strain>
    </source>
</reference>